<accession>A7S1R6</accession>
<keyword evidence="6 9" id="KW-0472">Membrane</keyword>
<comment type="subcellular location">
    <subcellularLocation>
        <location evidence="1">Membrane</location>
        <topology evidence="1">Multi-pass membrane protein</topology>
    </subcellularLocation>
</comment>
<feature type="transmembrane region" description="Helical" evidence="9">
    <location>
        <begin position="263"/>
        <end position="284"/>
    </location>
</feature>
<dbReference type="AlphaFoldDB" id="A7S1R6"/>
<dbReference type="InterPro" id="IPR017452">
    <property type="entry name" value="GPCR_Rhodpsn_7TM"/>
</dbReference>
<evidence type="ECO:0000256" key="5">
    <source>
        <dbReference type="ARBA" id="ARBA00023040"/>
    </source>
</evidence>
<comment type="similarity">
    <text evidence="2">Belongs to the G-protein coupled receptor 1 family.</text>
</comment>
<dbReference type="PhylomeDB" id="A7S1R6"/>
<feature type="transmembrane region" description="Helical" evidence="9">
    <location>
        <begin position="173"/>
        <end position="200"/>
    </location>
</feature>
<dbReference type="Pfam" id="PF00001">
    <property type="entry name" value="7tm_1"/>
    <property type="match status" value="1"/>
</dbReference>
<dbReference type="OrthoDB" id="5975505at2759"/>
<feature type="transmembrane region" description="Helical" evidence="9">
    <location>
        <begin position="78"/>
        <end position="102"/>
    </location>
</feature>
<feature type="non-terminal residue" evidence="11">
    <location>
        <position position="296"/>
    </location>
</feature>
<dbReference type="GO" id="GO:0005886">
    <property type="term" value="C:plasma membrane"/>
    <property type="evidence" value="ECO:0000318"/>
    <property type="project" value="GO_Central"/>
</dbReference>
<dbReference type="PANTHER" id="PTHR45695">
    <property type="entry name" value="LEUCOKININ RECEPTOR-RELATED"/>
    <property type="match status" value="1"/>
</dbReference>
<keyword evidence="3 9" id="KW-0812">Transmembrane</keyword>
<keyword evidence="12" id="KW-1185">Reference proteome</keyword>
<dbReference type="GO" id="GO:0007186">
    <property type="term" value="P:G protein-coupled receptor signaling pathway"/>
    <property type="evidence" value="ECO:0000318"/>
    <property type="project" value="GO_Central"/>
</dbReference>
<dbReference type="GO" id="GO:0004930">
    <property type="term" value="F:G protein-coupled receptor activity"/>
    <property type="evidence" value="ECO:0000318"/>
    <property type="project" value="GO_Central"/>
</dbReference>
<dbReference type="SMART" id="SM01381">
    <property type="entry name" value="7TM_GPCR_Srsx"/>
    <property type="match status" value="1"/>
</dbReference>
<evidence type="ECO:0000256" key="1">
    <source>
        <dbReference type="ARBA" id="ARBA00004141"/>
    </source>
</evidence>
<keyword evidence="8" id="KW-0807">Transducer</keyword>
<dbReference type="OMA" id="ITIPICQ"/>
<dbReference type="EMBL" id="DS469565">
    <property type="protein sequence ID" value="EDO42414.1"/>
    <property type="molecule type" value="Genomic_DNA"/>
</dbReference>
<reference evidence="11 12" key="1">
    <citation type="journal article" date="2007" name="Science">
        <title>Sea anemone genome reveals ancestral eumetazoan gene repertoire and genomic organization.</title>
        <authorList>
            <person name="Putnam N.H."/>
            <person name="Srivastava M."/>
            <person name="Hellsten U."/>
            <person name="Dirks B."/>
            <person name="Chapman J."/>
            <person name="Salamov A."/>
            <person name="Terry A."/>
            <person name="Shapiro H."/>
            <person name="Lindquist E."/>
            <person name="Kapitonov V.V."/>
            <person name="Jurka J."/>
            <person name="Genikhovich G."/>
            <person name="Grigoriev I.V."/>
            <person name="Lucas S.M."/>
            <person name="Steele R.E."/>
            <person name="Finnerty J.R."/>
            <person name="Technau U."/>
            <person name="Martindale M.Q."/>
            <person name="Rokhsar D.S."/>
        </authorList>
    </citation>
    <scope>NUCLEOTIDE SEQUENCE [LARGE SCALE GENOMIC DNA]</scope>
    <source>
        <strain evidence="12">CH2 X CH6</strain>
    </source>
</reference>
<dbReference type="GO" id="GO:0004983">
    <property type="term" value="F:neuropeptide Y receptor activity"/>
    <property type="evidence" value="ECO:0007669"/>
    <property type="project" value="InterPro"/>
</dbReference>
<proteinExistence type="inferred from homology"/>
<dbReference type="PRINTS" id="PR00237">
    <property type="entry name" value="GPCRRHODOPSN"/>
</dbReference>
<gene>
    <name evidence="11" type="ORF">NEMVEDRAFT_v1g101072</name>
</gene>
<protein>
    <recommendedName>
        <fullName evidence="10">G-protein coupled receptors family 1 profile domain-containing protein</fullName>
    </recommendedName>
</protein>
<name>A7S1R6_NEMVE</name>
<evidence type="ECO:0000313" key="11">
    <source>
        <dbReference type="EMBL" id="EDO42414.1"/>
    </source>
</evidence>
<dbReference type="PANTHER" id="PTHR45695:SF9">
    <property type="entry name" value="LEUCOKININ RECEPTOR"/>
    <property type="match status" value="1"/>
</dbReference>
<feature type="domain" description="G-protein coupled receptors family 1 profile" evidence="10">
    <location>
        <begin position="21"/>
        <end position="281"/>
    </location>
</feature>
<dbReference type="PROSITE" id="PS50262">
    <property type="entry name" value="G_PROTEIN_RECEP_F1_2"/>
    <property type="match status" value="1"/>
</dbReference>
<evidence type="ECO:0000256" key="9">
    <source>
        <dbReference type="SAM" id="Phobius"/>
    </source>
</evidence>
<dbReference type="eggNOG" id="KOG4219">
    <property type="taxonomic scope" value="Eukaryota"/>
</dbReference>
<evidence type="ECO:0000313" key="12">
    <source>
        <dbReference type="Proteomes" id="UP000001593"/>
    </source>
</evidence>
<dbReference type="HOGENOM" id="CLU_009579_11_1_1"/>
<evidence type="ECO:0000256" key="7">
    <source>
        <dbReference type="ARBA" id="ARBA00023170"/>
    </source>
</evidence>
<feature type="transmembrane region" description="Helical" evidence="9">
    <location>
        <begin position="6"/>
        <end position="30"/>
    </location>
</feature>
<evidence type="ECO:0000256" key="3">
    <source>
        <dbReference type="ARBA" id="ARBA00022692"/>
    </source>
</evidence>
<feature type="transmembrane region" description="Helical" evidence="9">
    <location>
        <begin position="122"/>
        <end position="143"/>
    </location>
</feature>
<dbReference type="FunFam" id="1.20.1070.10:FF:000291">
    <property type="entry name" value="Predicted protein"/>
    <property type="match status" value="1"/>
</dbReference>
<dbReference type="KEGG" id="nve:5514270"/>
<feature type="transmembrane region" description="Helical" evidence="9">
    <location>
        <begin position="227"/>
        <end position="251"/>
    </location>
</feature>
<dbReference type="InParanoid" id="A7S1R6"/>
<dbReference type="SUPFAM" id="SSF81321">
    <property type="entry name" value="Family A G protein-coupled receptor-like"/>
    <property type="match status" value="1"/>
</dbReference>
<keyword evidence="5" id="KW-0297">G-protein coupled receptor</keyword>
<feature type="transmembrane region" description="Helical" evidence="9">
    <location>
        <begin position="39"/>
        <end position="58"/>
    </location>
</feature>
<evidence type="ECO:0000256" key="8">
    <source>
        <dbReference type="ARBA" id="ARBA00023224"/>
    </source>
</evidence>
<organism evidence="11 12">
    <name type="scientific">Nematostella vectensis</name>
    <name type="common">Starlet sea anemone</name>
    <dbReference type="NCBI Taxonomy" id="45351"/>
    <lineage>
        <taxon>Eukaryota</taxon>
        <taxon>Metazoa</taxon>
        <taxon>Cnidaria</taxon>
        <taxon>Anthozoa</taxon>
        <taxon>Hexacorallia</taxon>
        <taxon>Actiniaria</taxon>
        <taxon>Edwardsiidae</taxon>
        <taxon>Nematostella</taxon>
    </lineage>
</organism>
<dbReference type="PRINTS" id="PR01012">
    <property type="entry name" value="NRPEPTIDEYR"/>
</dbReference>
<dbReference type="STRING" id="45351.A7S1R6"/>
<dbReference type="InterPro" id="IPR000611">
    <property type="entry name" value="NPY_rcpt"/>
</dbReference>
<evidence type="ECO:0000259" key="10">
    <source>
        <dbReference type="PROSITE" id="PS50262"/>
    </source>
</evidence>
<evidence type="ECO:0000256" key="4">
    <source>
        <dbReference type="ARBA" id="ARBA00022989"/>
    </source>
</evidence>
<dbReference type="Proteomes" id="UP000001593">
    <property type="component" value="Unassembled WGS sequence"/>
</dbReference>
<dbReference type="InterPro" id="IPR000276">
    <property type="entry name" value="GPCR_Rhodpsn"/>
</dbReference>
<evidence type="ECO:0000256" key="2">
    <source>
        <dbReference type="ARBA" id="ARBA00010663"/>
    </source>
</evidence>
<dbReference type="Gene3D" id="1.20.1070.10">
    <property type="entry name" value="Rhodopsin 7-helix transmembrane proteins"/>
    <property type="match status" value="1"/>
</dbReference>
<evidence type="ECO:0000256" key="6">
    <source>
        <dbReference type="ARBA" id="ARBA00023136"/>
    </source>
</evidence>
<keyword evidence="4 9" id="KW-1133">Transmembrane helix</keyword>
<dbReference type="CDD" id="cd00637">
    <property type="entry name" value="7tm_classA_rhodopsin-like"/>
    <property type="match status" value="1"/>
</dbReference>
<keyword evidence="7" id="KW-0675">Receptor</keyword>
<sequence>MAEKVTRIVLYCILIVLSLTGNTLVIVIVFRDKRMWKTVNYFIVNTSVAYLLLTLVYMPRVISMSYVGYEWLVDGDLGQFFCKAVCLNEVAITVSIFTIVAISGDRFFAVVFPLRRIMTDRICKVVIVGIWLAAVSAAMPQFYGLEVRTYQGKNYCYLDLDKTFGEGSEKAFYLFQITAIFGVPLSLLVILYSSILVSLLKRRNLPGNGLVKNDERLQRRDKTRRKVLKMVTIVVVTFVLSWLLYFLNFIFHSEGIILPCKLMFFRLFLAHFYCSVNPIIYYIFNSNFRQGFTHII</sequence>